<organism evidence="2 3">
    <name type="scientific">Effrenium voratum</name>
    <dbReference type="NCBI Taxonomy" id="2562239"/>
    <lineage>
        <taxon>Eukaryota</taxon>
        <taxon>Sar</taxon>
        <taxon>Alveolata</taxon>
        <taxon>Dinophyceae</taxon>
        <taxon>Suessiales</taxon>
        <taxon>Symbiodiniaceae</taxon>
        <taxon>Effrenium</taxon>
    </lineage>
</organism>
<dbReference type="PROSITE" id="PS51257">
    <property type="entry name" value="PROKAR_LIPOPROTEIN"/>
    <property type="match status" value="1"/>
</dbReference>
<proteinExistence type="predicted"/>
<dbReference type="AlphaFoldDB" id="A0AA36INN3"/>
<reference evidence="2" key="1">
    <citation type="submission" date="2023-08" db="EMBL/GenBank/DDBJ databases">
        <authorList>
            <person name="Chen Y."/>
            <person name="Shah S."/>
            <person name="Dougan E. K."/>
            <person name="Thang M."/>
            <person name="Chan C."/>
        </authorList>
    </citation>
    <scope>NUCLEOTIDE SEQUENCE</scope>
</reference>
<protein>
    <submittedName>
        <fullName evidence="2">Uncharacterized protein</fullName>
    </submittedName>
</protein>
<keyword evidence="3" id="KW-1185">Reference proteome</keyword>
<sequence length="447" mass="49851">MRAMLAAAAMLGTAQAWSSGAVSCALLQTKQARQTPAFHYEPQQMWNLDADGGPWRVAGSELLFPSHGETEVSHLSGGRLEVWRPLQRWRLDLALPATQNRSHPGKNPALLPLPERLSDAFPEGRWLAAGRAGWMRCPGMEDFAAGQAEYMMNTYCSGSYAAVLDKDFRVLARSKIAVEGDDRTEGAVMDLRLFAHSSGRILVSFQAYCQLELTHAFLAELHLDVGPRFLRAWLRSSELQRLKDCRKDTAKKNPGFLESQGRTYILDRVYPTTAGVLDEIVHHESHNLTTRNGELHVQTTCLHTEPKLVSAAAPTSPWRNCRGQQGPVRLHNGPSPVWLKDRQVFLGLGHLRRGRREAAPGYFLPHHYTHQFFLLAGTPPFGLLAVTTEFCFSSRQDEEDCESIQFASSLLLEGDSLLIGLGVQDCESFVHRFDLHYVLGRLINVSG</sequence>
<comment type="caution">
    <text evidence="2">The sequence shown here is derived from an EMBL/GenBank/DDBJ whole genome shotgun (WGS) entry which is preliminary data.</text>
</comment>
<dbReference type="Proteomes" id="UP001178507">
    <property type="component" value="Unassembled WGS sequence"/>
</dbReference>
<feature type="signal peptide" evidence="1">
    <location>
        <begin position="1"/>
        <end position="16"/>
    </location>
</feature>
<evidence type="ECO:0000256" key="1">
    <source>
        <dbReference type="SAM" id="SignalP"/>
    </source>
</evidence>
<dbReference type="EMBL" id="CAUJNA010002168">
    <property type="protein sequence ID" value="CAJ1390895.1"/>
    <property type="molecule type" value="Genomic_DNA"/>
</dbReference>
<keyword evidence="1" id="KW-0732">Signal</keyword>
<accession>A0AA36INN3</accession>
<gene>
    <name evidence="2" type="ORF">EVOR1521_LOCUS16196</name>
</gene>
<name>A0AA36INN3_9DINO</name>
<evidence type="ECO:0000313" key="3">
    <source>
        <dbReference type="Proteomes" id="UP001178507"/>
    </source>
</evidence>
<feature type="chain" id="PRO_5041434304" evidence="1">
    <location>
        <begin position="17"/>
        <end position="447"/>
    </location>
</feature>
<evidence type="ECO:0000313" key="2">
    <source>
        <dbReference type="EMBL" id="CAJ1390895.1"/>
    </source>
</evidence>